<reference evidence="3" key="1">
    <citation type="submission" date="2016-10" db="EMBL/GenBank/DDBJ databases">
        <authorList>
            <person name="Varghese N."/>
            <person name="Submissions S."/>
        </authorList>
    </citation>
    <scope>NUCLEOTIDE SEQUENCE [LARGE SCALE GENOMIC DNA]</scope>
    <source>
        <strain evidence="3">JCM 21621</strain>
    </source>
</reference>
<keyword evidence="1" id="KW-1133">Transmembrane helix</keyword>
<organism evidence="2 3">
    <name type="scientific">Pseudomonas jinjuensis</name>
    <dbReference type="NCBI Taxonomy" id="198616"/>
    <lineage>
        <taxon>Bacteria</taxon>
        <taxon>Pseudomonadati</taxon>
        <taxon>Pseudomonadota</taxon>
        <taxon>Gammaproteobacteria</taxon>
        <taxon>Pseudomonadales</taxon>
        <taxon>Pseudomonadaceae</taxon>
        <taxon>Pseudomonas</taxon>
    </lineage>
</organism>
<dbReference type="InterPro" id="IPR012902">
    <property type="entry name" value="N_methyl_site"/>
</dbReference>
<dbReference type="RefSeq" id="WP_169720280.1">
    <property type="nucleotide sequence ID" value="NZ_FNIJ01000017.1"/>
</dbReference>
<dbReference type="Pfam" id="PF07963">
    <property type="entry name" value="N_methyl"/>
    <property type="match status" value="1"/>
</dbReference>
<evidence type="ECO:0000313" key="2">
    <source>
        <dbReference type="EMBL" id="SDO88031.1"/>
    </source>
</evidence>
<protein>
    <submittedName>
        <fullName evidence="2">Type IV pilus assembly protein PilW</fullName>
    </submittedName>
</protein>
<keyword evidence="1" id="KW-0812">Transmembrane</keyword>
<proteinExistence type="predicted"/>
<evidence type="ECO:0000256" key="1">
    <source>
        <dbReference type="SAM" id="Phobius"/>
    </source>
</evidence>
<dbReference type="EMBL" id="FNIJ01000017">
    <property type="protein sequence ID" value="SDO88031.1"/>
    <property type="molecule type" value="Genomic_DNA"/>
</dbReference>
<name>A0A1H0N5Y1_9PSED</name>
<keyword evidence="1" id="KW-0472">Membrane</keyword>
<dbReference type="GO" id="GO:0043683">
    <property type="term" value="P:type IV pilus assembly"/>
    <property type="evidence" value="ECO:0007669"/>
    <property type="project" value="InterPro"/>
</dbReference>
<feature type="transmembrane region" description="Helical" evidence="1">
    <location>
        <begin position="12"/>
        <end position="33"/>
    </location>
</feature>
<keyword evidence="3" id="KW-1185">Reference proteome</keyword>
<dbReference type="Proteomes" id="UP000242957">
    <property type="component" value="Unassembled WGS sequence"/>
</dbReference>
<dbReference type="STRING" id="198616.SAMN05216193_11794"/>
<dbReference type="PROSITE" id="PS00409">
    <property type="entry name" value="PROKAR_NTER_METHYL"/>
    <property type="match status" value="1"/>
</dbReference>
<gene>
    <name evidence="2" type="ORF">SAMN05216193_11794</name>
</gene>
<dbReference type="NCBIfam" id="TIGR02532">
    <property type="entry name" value="IV_pilin_GFxxxE"/>
    <property type="match status" value="1"/>
</dbReference>
<sequence length="309" mass="32441">MRPIHQHGLSLVELLIAMALSLLLMAGVLQVFLASKNTYLTNMALAELQENGRFALDTITLDLRNAGFRGACLAGMGNGSGSGSDLYSLDRSGINGVGGKVTATWVPTGRLAGTDALLVKYATDAGLEARSIAGDTVTLAEGNAAPGAFYVLSDQRSCRIVKNTGEGGKSITADSSLEHFLESATRAYPYRYAIYWIGTGSDGDPALFVTDSSGGNELVSGVAGLSLRYGVQAEGADGIGQYKAAAEMSAGDWPKVLAVRIGLLLQSRSANVMDTPMGVEFDGRTVPDKPDHRMRLVVGSTTAIRNYLP</sequence>
<evidence type="ECO:0000313" key="3">
    <source>
        <dbReference type="Proteomes" id="UP000242957"/>
    </source>
</evidence>
<dbReference type="InterPro" id="IPR032092">
    <property type="entry name" value="PilW"/>
</dbReference>
<accession>A0A1H0N5Y1</accession>
<dbReference type="AlphaFoldDB" id="A0A1H0N5Y1"/>
<dbReference type="Pfam" id="PF16074">
    <property type="entry name" value="PilW"/>
    <property type="match status" value="1"/>
</dbReference>